<protein>
    <submittedName>
        <fullName evidence="10">ABC transporter permease</fullName>
    </submittedName>
</protein>
<evidence type="ECO:0000256" key="7">
    <source>
        <dbReference type="SAM" id="Phobius"/>
    </source>
</evidence>
<dbReference type="GO" id="GO:0005886">
    <property type="term" value="C:plasma membrane"/>
    <property type="evidence" value="ECO:0007669"/>
    <property type="project" value="UniProtKB-SubCell"/>
</dbReference>
<dbReference type="EMBL" id="DVFW01000041">
    <property type="protein sequence ID" value="HIQ81146.1"/>
    <property type="molecule type" value="Genomic_DNA"/>
</dbReference>
<organism evidence="10 11">
    <name type="scientific">Candidatus Scatavimonas merdigallinarum</name>
    <dbReference type="NCBI Taxonomy" id="2840914"/>
    <lineage>
        <taxon>Bacteria</taxon>
        <taxon>Bacillati</taxon>
        <taxon>Bacillota</taxon>
        <taxon>Clostridia</taxon>
        <taxon>Eubacteriales</taxon>
        <taxon>Oscillospiraceae</taxon>
        <taxon>Oscillospiraceae incertae sedis</taxon>
        <taxon>Candidatus Scatavimonas</taxon>
    </lineage>
</organism>
<feature type="transmembrane region" description="Helical" evidence="7">
    <location>
        <begin position="711"/>
        <end position="734"/>
    </location>
</feature>
<comment type="caution">
    <text evidence="10">The sequence shown here is derived from an EMBL/GenBank/DDBJ whole genome shotgun (WGS) entry which is preliminary data.</text>
</comment>
<evidence type="ECO:0000256" key="3">
    <source>
        <dbReference type="ARBA" id="ARBA00022692"/>
    </source>
</evidence>
<dbReference type="Pfam" id="PF02687">
    <property type="entry name" value="FtsX"/>
    <property type="match status" value="2"/>
</dbReference>
<reference evidence="10" key="2">
    <citation type="journal article" date="2021" name="PeerJ">
        <title>Extensive microbial diversity within the chicken gut microbiome revealed by metagenomics and culture.</title>
        <authorList>
            <person name="Gilroy R."/>
            <person name="Ravi A."/>
            <person name="Getino M."/>
            <person name="Pursley I."/>
            <person name="Horton D.L."/>
            <person name="Alikhan N.F."/>
            <person name="Baker D."/>
            <person name="Gharbi K."/>
            <person name="Hall N."/>
            <person name="Watson M."/>
            <person name="Adriaenssens E.M."/>
            <person name="Foster-Nyarko E."/>
            <person name="Jarju S."/>
            <person name="Secka A."/>
            <person name="Antonio M."/>
            <person name="Oren A."/>
            <person name="Chaudhuri R.R."/>
            <person name="La Ragione R."/>
            <person name="Hildebrand F."/>
            <person name="Pallen M.J."/>
        </authorList>
    </citation>
    <scope>NUCLEOTIDE SEQUENCE</scope>
    <source>
        <strain evidence="10">ChiSjej1B19-3389</strain>
    </source>
</reference>
<keyword evidence="3 7" id="KW-0812">Transmembrane</keyword>
<evidence type="ECO:0000259" key="9">
    <source>
        <dbReference type="Pfam" id="PF12704"/>
    </source>
</evidence>
<keyword evidence="6" id="KW-0175">Coiled coil</keyword>
<feature type="transmembrane region" description="Helical" evidence="7">
    <location>
        <begin position="1024"/>
        <end position="1044"/>
    </location>
</feature>
<feature type="domain" description="ABC3 transporter permease C-terminal" evidence="8">
    <location>
        <begin position="1028"/>
        <end position="1142"/>
    </location>
</feature>
<keyword evidence="2" id="KW-1003">Cell membrane</keyword>
<keyword evidence="4 7" id="KW-1133">Transmembrane helix</keyword>
<evidence type="ECO:0000313" key="10">
    <source>
        <dbReference type="EMBL" id="HIQ81146.1"/>
    </source>
</evidence>
<accession>A0A9D0ZJ14</accession>
<feature type="transmembrane region" description="Helical" evidence="7">
    <location>
        <begin position="1119"/>
        <end position="1139"/>
    </location>
</feature>
<evidence type="ECO:0000256" key="6">
    <source>
        <dbReference type="SAM" id="Coils"/>
    </source>
</evidence>
<evidence type="ECO:0000256" key="4">
    <source>
        <dbReference type="ARBA" id="ARBA00022989"/>
    </source>
</evidence>
<keyword evidence="5 7" id="KW-0472">Membrane</keyword>
<dbReference type="InterPro" id="IPR003838">
    <property type="entry name" value="ABC3_permease_C"/>
</dbReference>
<evidence type="ECO:0000313" key="11">
    <source>
        <dbReference type="Proteomes" id="UP000886787"/>
    </source>
</evidence>
<feature type="coiled-coil region" evidence="6">
    <location>
        <begin position="267"/>
        <end position="594"/>
    </location>
</feature>
<dbReference type="PANTHER" id="PTHR30287:SF1">
    <property type="entry name" value="INNER MEMBRANE PROTEIN"/>
    <property type="match status" value="1"/>
</dbReference>
<dbReference type="AlphaFoldDB" id="A0A9D0ZJ14"/>
<name>A0A9D0ZJ14_9FIRM</name>
<dbReference type="InterPro" id="IPR025857">
    <property type="entry name" value="MacB_PCD"/>
</dbReference>
<comment type="subcellular location">
    <subcellularLocation>
        <location evidence="1">Cell membrane</location>
        <topology evidence="1">Multi-pass membrane protein</topology>
    </subcellularLocation>
</comment>
<dbReference type="PANTHER" id="PTHR30287">
    <property type="entry name" value="MEMBRANE COMPONENT OF PREDICTED ABC SUPERFAMILY METABOLITE UPTAKE TRANSPORTER"/>
    <property type="match status" value="1"/>
</dbReference>
<feature type="domain" description="MacB-like periplasmic core" evidence="9">
    <location>
        <begin position="790"/>
        <end position="991"/>
    </location>
</feature>
<feature type="domain" description="ABC3 transporter permease C-terminal" evidence="8">
    <location>
        <begin position="623"/>
        <end position="741"/>
    </location>
</feature>
<gene>
    <name evidence="10" type="ORF">IAD32_07705</name>
</gene>
<feature type="transmembrane region" description="Helical" evidence="7">
    <location>
        <begin position="668"/>
        <end position="691"/>
    </location>
</feature>
<proteinExistence type="predicted"/>
<dbReference type="Pfam" id="PF12704">
    <property type="entry name" value="MacB_PCD"/>
    <property type="match status" value="1"/>
</dbReference>
<reference evidence="10" key="1">
    <citation type="submission" date="2020-10" db="EMBL/GenBank/DDBJ databases">
        <authorList>
            <person name="Gilroy R."/>
        </authorList>
    </citation>
    <scope>NUCLEOTIDE SEQUENCE</scope>
    <source>
        <strain evidence="10">ChiSjej1B19-3389</strain>
    </source>
</reference>
<feature type="transmembrane region" description="Helical" evidence="7">
    <location>
        <begin position="1078"/>
        <end position="1099"/>
    </location>
</feature>
<evidence type="ECO:0000256" key="5">
    <source>
        <dbReference type="ARBA" id="ARBA00023136"/>
    </source>
</evidence>
<evidence type="ECO:0000256" key="1">
    <source>
        <dbReference type="ARBA" id="ARBA00004651"/>
    </source>
</evidence>
<evidence type="ECO:0000259" key="8">
    <source>
        <dbReference type="Pfam" id="PF02687"/>
    </source>
</evidence>
<sequence>MTKSLRKNTIREITQTKARFLSILAIIGLGVGFFVGVKATSPAMVQTARTYYAQQNLMDFRLVSTVGFDEEDRKAVEKQRGIVQAQLAYTADVIVSTEGAGNVVRLMSLPQESGSVQPVNDPVLLEGRLPEKSGEIVIEKSSYEGAFKIGDTICIEEQMGDTSASDVLHTLQYTVVGIVQSPVYISFERGTTTIGNGKVSQYMMILPQDFKYERYTDIYAVTEYSKQGGSPFDGAYQEVVNSSKKALEELGKDRIEIFDQENIAPARQELADGIETYEKEKENARRQLEKAERELTDAQEKYDDGIAQAEKELEDAQEELEQGQESLPGAITEFYEQMQQGQEQILALEQELEKAQLQYEQGKREYDEQIAAAQQQLEQAQEEYEKAYEEFYTYTKPQTLDKLEITQGLLNEVSKNIIYLEEQLQNATGEQAEQLKESLKKAKELIAAYQREIDYGRQQLADGEQQLLDAKREIDAGKDTLAQQKEQGARELALAKQQIDAGLAQLENAKNALSAAENDGKQQLADAQQQLTDGKTQLEAGRQELEKQKESGLAQLETGKQELEEAREKAQRELAKAEQKLNDAQEELEAYNNIQWYVFTRDDNPGYATFLEDTNRIDAVAAVFPLFFLLVAALVCLTTMTRLVEERRTEIGTLKALGYASESIAAKYIIYATLAGLAGCLVGITLGLVILPNVIFNAYCMMYALMPLVFVMPWGYMAIGIAAALVCTTTVAFVTCRRELRIKPAALMRPKAPKAGKRILLERIPFLWNKMGFTSKVTARNLLRYKARFLMTVLGVAGCTALIVAAFALKDSIGVIVDKQFTDIHKYDTILVTKTAGTLEQTQMLYNDVIADSRVENAIRVNQTAVKASSSNAKDTVDEVYIMVPQNAGDMKTMIDLHERESQTPIVLSDEGAVVTEKLASTLHLQVGDEIIFSNEDNHTYSVPITGICENYIYGYIFLSPQVYEKTCEEEPTFNMILAVTNSSDESVQEDFAQDMLSRDDVAAVSFTSAGVNNFKDMIESLNMIVSVMIICAGALAFVVLYNLTNINIAERVREIATIKVLGFYNKEVSAYVYRENIVLTLVGILVGLLLGVVLSGFIIQTVEIDKVMFGREIYPATFLWATGLTALFSLLVNWLMYYKMKAVSMVESLKSIE</sequence>
<feature type="transmembrane region" description="Helical" evidence="7">
    <location>
        <begin position="20"/>
        <end position="37"/>
    </location>
</feature>
<feature type="transmembrane region" description="Helical" evidence="7">
    <location>
        <begin position="619"/>
        <end position="640"/>
    </location>
</feature>
<dbReference type="InterPro" id="IPR038766">
    <property type="entry name" value="Membrane_comp_ABC_pdt"/>
</dbReference>
<feature type="transmembrane region" description="Helical" evidence="7">
    <location>
        <begin position="789"/>
        <end position="809"/>
    </location>
</feature>
<evidence type="ECO:0000256" key="2">
    <source>
        <dbReference type="ARBA" id="ARBA00022475"/>
    </source>
</evidence>
<dbReference type="Proteomes" id="UP000886787">
    <property type="component" value="Unassembled WGS sequence"/>
</dbReference>